<feature type="domain" description="RNase H type-1" evidence="1">
    <location>
        <begin position="8"/>
        <end position="139"/>
    </location>
</feature>
<evidence type="ECO:0000313" key="3">
    <source>
        <dbReference type="Proteomes" id="UP000230094"/>
    </source>
</evidence>
<dbReference type="EMBL" id="PFCQ01000005">
    <property type="protein sequence ID" value="PIR68442.1"/>
    <property type="molecule type" value="Genomic_DNA"/>
</dbReference>
<proteinExistence type="predicted"/>
<dbReference type="SUPFAM" id="SSF53098">
    <property type="entry name" value="Ribonuclease H-like"/>
    <property type="match status" value="1"/>
</dbReference>
<dbReference type="GO" id="GO:0004523">
    <property type="term" value="F:RNA-DNA hybrid ribonuclease activity"/>
    <property type="evidence" value="ECO:0007669"/>
    <property type="project" value="InterPro"/>
</dbReference>
<dbReference type="InterPro" id="IPR036397">
    <property type="entry name" value="RNaseH_sf"/>
</dbReference>
<organism evidence="2 3">
    <name type="scientific">Candidatus Nomurabacteria bacterium CG10_big_fil_rev_8_21_14_0_10_35_16</name>
    <dbReference type="NCBI Taxonomy" id="1974731"/>
    <lineage>
        <taxon>Bacteria</taxon>
        <taxon>Candidatus Nomuraibacteriota</taxon>
    </lineage>
</organism>
<dbReference type="GO" id="GO:0003676">
    <property type="term" value="F:nucleic acid binding"/>
    <property type="evidence" value="ECO:0007669"/>
    <property type="project" value="InterPro"/>
</dbReference>
<gene>
    <name evidence="2" type="ORF">COU49_01090</name>
</gene>
<accession>A0A2H0TBR9</accession>
<dbReference type="Gene3D" id="3.30.420.10">
    <property type="entry name" value="Ribonuclease H-like superfamily/Ribonuclease H"/>
    <property type="match status" value="1"/>
</dbReference>
<dbReference type="InterPro" id="IPR053151">
    <property type="entry name" value="RNase_H-like"/>
</dbReference>
<dbReference type="PANTHER" id="PTHR47723:SF19">
    <property type="entry name" value="POLYNUCLEOTIDYL TRANSFERASE, RIBONUCLEASE H-LIKE SUPERFAMILY PROTEIN"/>
    <property type="match status" value="1"/>
</dbReference>
<evidence type="ECO:0000313" key="2">
    <source>
        <dbReference type="EMBL" id="PIR68442.1"/>
    </source>
</evidence>
<dbReference type="PROSITE" id="PS50879">
    <property type="entry name" value="RNASE_H_1"/>
    <property type="match status" value="1"/>
</dbReference>
<sequence>MTNQLFQTSDKLIIYTDGGSRGNPGPAALGVVIGDKKYGEKIGKTTNNIAEYSAIVFALRKALALLGKNQAKKTDVEVRMDSELAKKQLSGEYKINNHGLQPLFIEIWNLKLDFNSVKFVHIRREQNKEADAMVNFALDNE</sequence>
<dbReference type="InterPro" id="IPR012337">
    <property type="entry name" value="RNaseH-like_sf"/>
</dbReference>
<protein>
    <recommendedName>
        <fullName evidence="1">RNase H type-1 domain-containing protein</fullName>
    </recommendedName>
</protein>
<comment type="caution">
    <text evidence="2">The sequence shown here is derived from an EMBL/GenBank/DDBJ whole genome shotgun (WGS) entry which is preliminary data.</text>
</comment>
<reference evidence="3" key="1">
    <citation type="submission" date="2017-09" db="EMBL/GenBank/DDBJ databases">
        <title>Depth-based differentiation of microbial function through sediment-hosted aquifers and enrichment of novel symbionts in the deep terrestrial subsurface.</title>
        <authorList>
            <person name="Probst A.J."/>
            <person name="Ladd B."/>
            <person name="Jarett J.K."/>
            <person name="Geller-Mcgrath D.E."/>
            <person name="Sieber C.M.K."/>
            <person name="Emerson J.B."/>
            <person name="Anantharaman K."/>
            <person name="Thomas B.C."/>
            <person name="Malmstrom R."/>
            <person name="Stieglmeier M."/>
            <person name="Klingl A."/>
            <person name="Woyke T."/>
            <person name="Ryan C.M."/>
            <person name="Banfield J.F."/>
        </authorList>
    </citation>
    <scope>NUCLEOTIDE SEQUENCE [LARGE SCALE GENOMIC DNA]</scope>
</reference>
<dbReference type="Pfam" id="PF13456">
    <property type="entry name" value="RVT_3"/>
    <property type="match status" value="1"/>
</dbReference>
<dbReference type="AlphaFoldDB" id="A0A2H0TBR9"/>
<dbReference type="CDD" id="cd09279">
    <property type="entry name" value="RNase_HI_like"/>
    <property type="match status" value="1"/>
</dbReference>
<dbReference type="PANTHER" id="PTHR47723">
    <property type="entry name" value="OS05G0353850 PROTEIN"/>
    <property type="match status" value="1"/>
</dbReference>
<evidence type="ECO:0000259" key="1">
    <source>
        <dbReference type="PROSITE" id="PS50879"/>
    </source>
</evidence>
<dbReference type="InterPro" id="IPR002156">
    <property type="entry name" value="RNaseH_domain"/>
</dbReference>
<name>A0A2H0TBR9_9BACT</name>
<dbReference type="Proteomes" id="UP000230094">
    <property type="component" value="Unassembled WGS sequence"/>
</dbReference>